<dbReference type="Pfam" id="PF20148">
    <property type="entry name" value="DUF6531"/>
    <property type="match status" value="1"/>
</dbReference>
<dbReference type="EMBL" id="AP023440">
    <property type="protein sequence ID" value="BCL29955.1"/>
    <property type="molecule type" value="Genomic_DNA"/>
</dbReference>
<feature type="compositionally biased region" description="Basic and acidic residues" evidence="2">
    <location>
        <begin position="138"/>
        <end position="177"/>
    </location>
</feature>
<dbReference type="InterPro" id="IPR031325">
    <property type="entry name" value="RHS_repeat"/>
</dbReference>
<keyword evidence="3" id="KW-0812">Transmembrane</keyword>
<feature type="compositionally biased region" description="Low complexity" evidence="2">
    <location>
        <begin position="119"/>
        <end position="133"/>
    </location>
</feature>
<dbReference type="InterPro" id="IPR050708">
    <property type="entry name" value="T6SS_VgrG/RHS"/>
</dbReference>
<organism evidence="7 8">
    <name type="scientific">Streptomyces aurantiacus</name>
    <dbReference type="NCBI Taxonomy" id="47760"/>
    <lineage>
        <taxon>Bacteria</taxon>
        <taxon>Bacillati</taxon>
        <taxon>Actinomycetota</taxon>
        <taxon>Actinomycetes</taxon>
        <taxon>Kitasatosporales</taxon>
        <taxon>Streptomycetaceae</taxon>
        <taxon>Streptomyces</taxon>
        <taxon>Streptomyces aurantiacus group</taxon>
    </lineage>
</organism>
<reference evidence="7 8" key="1">
    <citation type="journal article" date="2014" name="Int. J. Syst. Evol. Microbiol.">
        <title>Complete genome sequence of Corynebacterium casei LMG S-19264T (=DSM 44701T), isolated from a smear-ripened cheese.</title>
        <authorList>
            <consortium name="US DOE Joint Genome Institute (JGI-PGF)"/>
            <person name="Walter F."/>
            <person name="Albersmeier A."/>
            <person name="Kalinowski J."/>
            <person name="Ruckert C."/>
        </authorList>
    </citation>
    <scope>NUCLEOTIDE SEQUENCE [LARGE SCALE GENOMIC DNA]</scope>
    <source>
        <strain evidence="7 8">JCM 4677</strain>
    </source>
</reference>
<dbReference type="NCBIfam" id="TIGR01643">
    <property type="entry name" value="YD_repeat_2x"/>
    <property type="match status" value="13"/>
</dbReference>
<evidence type="ECO:0000313" key="8">
    <source>
        <dbReference type="Proteomes" id="UP000516444"/>
    </source>
</evidence>
<dbReference type="Proteomes" id="UP000516444">
    <property type="component" value="Chromosome"/>
</dbReference>
<evidence type="ECO:0000256" key="2">
    <source>
        <dbReference type="SAM" id="MobiDB-lite"/>
    </source>
</evidence>
<dbReference type="NCBIfam" id="TIGR03696">
    <property type="entry name" value="Rhs_assc_core"/>
    <property type="match status" value="1"/>
</dbReference>
<protein>
    <recommendedName>
        <fullName evidence="9">Rhs protein</fullName>
    </recommendedName>
</protein>
<dbReference type="Gene3D" id="2.180.10.10">
    <property type="entry name" value="RHS repeat-associated core"/>
    <property type="match status" value="3"/>
</dbReference>
<accession>A0A7G1PA24</accession>
<gene>
    <name evidence="7" type="ORF">GCM10017557_48140</name>
</gene>
<dbReference type="InterPro" id="IPR022385">
    <property type="entry name" value="Rhs_assc_core"/>
</dbReference>
<name>A0A7G1PA24_9ACTN</name>
<dbReference type="InterPro" id="IPR006530">
    <property type="entry name" value="YD"/>
</dbReference>
<dbReference type="InterPro" id="IPR045351">
    <property type="entry name" value="DUF6531"/>
</dbReference>
<evidence type="ECO:0000256" key="3">
    <source>
        <dbReference type="SAM" id="Phobius"/>
    </source>
</evidence>
<evidence type="ECO:0000256" key="1">
    <source>
        <dbReference type="ARBA" id="ARBA00022737"/>
    </source>
</evidence>
<dbReference type="PANTHER" id="PTHR32305:SF15">
    <property type="entry name" value="PROTEIN RHSA-RELATED"/>
    <property type="match status" value="1"/>
</dbReference>
<keyword evidence="3" id="KW-1133">Transmembrane helix</keyword>
<dbReference type="InterPro" id="IPR056823">
    <property type="entry name" value="TEN-like_YD-shell"/>
</dbReference>
<proteinExistence type="predicted"/>
<feature type="domain" description="Putative T7SS secretion signal" evidence="5">
    <location>
        <begin position="22"/>
        <end position="221"/>
    </location>
</feature>
<dbReference type="Pfam" id="PF25023">
    <property type="entry name" value="TEN_YD-shell"/>
    <property type="match status" value="1"/>
</dbReference>
<dbReference type="Pfam" id="PF21725">
    <property type="entry name" value="T7SS_signal"/>
    <property type="match status" value="1"/>
</dbReference>
<evidence type="ECO:0000259" key="6">
    <source>
        <dbReference type="Pfam" id="PF25023"/>
    </source>
</evidence>
<dbReference type="SUPFAM" id="SSF82171">
    <property type="entry name" value="DPP6 N-terminal domain-like"/>
    <property type="match status" value="1"/>
</dbReference>
<feature type="domain" description="Teneurin-like YD-shell" evidence="6">
    <location>
        <begin position="1051"/>
        <end position="1361"/>
    </location>
</feature>
<keyword evidence="1" id="KW-0677">Repeat</keyword>
<sequence length="1510" mass="166590">MVAGYRPTDWHVLDLEKDPTPGDPVRVKSLAKSLHDFADDVQDALRLVKGMAEEDAVLTMVGKTAEVFRDEFSGVPKDLKKLKKSYDLAGDALAAYWPKLERAQALADKALAKGREAQADLSSAKSRLSSADSWVTRANKESDKYKDDPTGGKDVEKPDEAKVRAATRDAQNAKDAHTSAQSDVTSAQNALDAAKKMATDARTMREEAAGEAKRKLDEASDAGIQNRKWYEEVGDWFVDNWDTIVAVCKVVVAVLGIIALIIGGPILGAIVLIAALVVLADTLNKYMKGQASLWDVAFAALDCIPGMKGLTTLGGLAKGLKGLGKLGLKGMAKGLAKGLRRGGDDALAKSKPAKGRCKGGDPIDMVSGEMLMEQTDVVLPGLLPLVLRRTHLSTYRWGRWFGPSWASTLDERLELDAEGALFATEDGMILVYPVPSPGTSVLPVEGPRWPLDWDGDPGAPIRITDPWTGHVREFAPAGTPSAMDEAFTLPLAALSDRNGHRIEFDRADDGSPVAVRHSGGYHVDIDIEDGRVSRLRLRNPEDGPDGSTLLRYGYHDGDLTEIHNSSGLPLQLTYDDHARVTSWTDRNNSWYRFTYDDQDRCVRGEGIDGILNCTIEYDTERRETRYTNSLGHTTTHSYNELLQRTAVTNQLGATTLSEWDRHNRLLSSTDPLGNVTRFAYDDAGDPLAIHHPDGTIETAEYNEWHQPTVVVDADGAVWRHDYDARGNRIATTDPAGASTTYTYDEQGRPSEVVDPLGRTRRFGSDAAGLVVSAADPLGNSARIRRDAFGRPKTVEDVLGRAIHMGWSAEGRLLWRTTHDGRRERWTWDGEGNLVDHTDAAGRATRFATGSFDLPSVRTGLDGKTYAFTYDTERRLTRVTDPQGLSWTYAYDAGGRLVSEADFNGRPVEYSHDATGKLASRTNASSETVRFTRDAMGRTTLLETADGPTAYAYDAVGRLIHSVTHSAGTDCELRIERDALGRVVTERVNGRSTRYLYDAIGRRVSRTTPTGHVSTWSYDDADLPVSLETAGRTLSFGHDVLGRETDRRLGDTFALTQTWDSVDRLISQTVEAHPDSVAELLQERVFTYEVDGRLAGITDRLAGTRRFDSEPDGRVTAVVAQDWTERYAYDGTGNVTHADTPADGATDGAREFTGTLIRRAGRTIYEHDAQGRLVRKTRRLLNGGRRTWTYTWNAEDRLIGTVTPEGQRWSYLYDPVGRRIAKRHVAENGKTLQEILFSWDGTRVAEQVDDAGRVQTWDYTPGSHRPVAQTVGDGDTDARFYAIVADLVGTPMELVDEDGDIAWRRLATVWGAGLRGGPAPAESGAVDCPLRFPGQYADAETGHHYNYHRHYDPETGRYLSPDPLGLEAAPNQHGYVAAPQQTSDPLGLAPDDCVPEGMDPDFPTIRLDNYRGRFQASLHRDGRQRLPADWDAHHAIPQEYRGHPDFADFDFDHPSNMRGILGSRSGGRTTNHHQDITNHWADFRAANPNATRSEIESFARTIDEGFRDYYW</sequence>
<evidence type="ECO:0008006" key="9">
    <source>
        <dbReference type="Google" id="ProtNLM"/>
    </source>
</evidence>
<evidence type="ECO:0000313" key="7">
    <source>
        <dbReference type="EMBL" id="BCL29955.1"/>
    </source>
</evidence>
<feature type="transmembrane region" description="Helical" evidence="3">
    <location>
        <begin position="250"/>
        <end position="280"/>
    </location>
</feature>
<feature type="compositionally biased region" description="Polar residues" evidence="2">
    <location>
        <begin position="178"/>
        <end position="189"/>
    </location>
</feature>
<keyword evidence="8" id="KW-1185">Reference proteome</keyword>
<dbReference type="PANTHER" id="PTHR32305">
    <property type="match status" value="1"/>
</dbReference>
<dbReference type="InterPro" id="IPR049082">
    <property type="entry name" value="T7SS_signal"/>
</dbReference>
<dbReference type="KEGG" id="sgm:GCM10017557_48140"/>
<feature type="domain" description="DUF6531" evidence="4">
    <location>
        <begin position="360"/>
        <end position="432"/>
    </location>
</feature>
<evidence type="ECO:0000259" key="5">
    <source>
        <dbReference type="Pfam" id="PF21725"/>
    </source>
</evidence>
<evidence type="ECO:0000259" key="4">
    <source>
        <dbReference type="Pfam" id="PF20148"/>
    </source>
</evidence>
<keyword evidence="3" id="KW-0472">Membrane</keyword>
<feature type="region of interest" description="Disordered" evidence="2">
    <location>
        <begin position="119"/>
        <end position="191"/>
    </location>
</feature>
<dbReference type="Pfam" id="PF05593">
    <property type="entry name" value="RHS_repeat"/>
    <property type="match status" value="5"/>
</dbReference>